<evidence type="ECO:0000256" key="1">
    <source>
        <dbReference type="SAM" id="SignalP"/>
    </source>
</evidence>
<dbReference type="AlphaFoldDB" id="A0A2R8BCR3"/>
<proteinExistence type="predicted"/>
<evidence type="ECO:0000313" key="4">
    <source>
        <dbReference type="Proteomes" id="UP000244880"/>
    </source>
</evidence>
<dbReference type="SUPFAM" id="SSF50939">
    <property type="entry name" value="Sialidases"/>
    <property type="match status" value="1"/>
</dbReference>
<dbReference type="RefSeq" id="WP_108828000.1">
    <property type="nucleotide sequence ID" value="NZ_OMOR01000001.1"/>
</dbReference>
<gene>
    <name evidence="3" type="ORF">ASD8599_01591</name>
</gene>
<dbReference type="OrthoDB" id="41724at2"/>
<sequence>MSWPACALAVSVGLGLFHAATAPALNWAFDVSTPVIQTGDRPKFETVFEYTSPVGTAHAPAIQMQPDGFAVFWFDGLRESHNEVIIKTADFTRNDAGGWDAAPAKKLFNKEQLAAVTHPPQKILTLGNTIQQGTTDNTFLATIVSVGGWAAASIAQVQMQGDDPAEVRKLSLSPFLNRSHLVRAPTVPYADGSVAIPAYLELGNALGDFVRVDDAGFVRDKRRMTHGRFAIQPMVVPFDADNAVALMRNFDDDTDRLIATWTKDGGRHWSAPELLDLPNPNAPVAAVSLGPQTLVMAYNETPSILHLAVSQDQGRTWDTVHTLEQGGGDVRYPAMALLPDGDVLLTYSTGSKKSIKAVVFNAAWVVQP</sequence>
<accession>A0A2R8BCR3</accession>
<protein>
    <recommendedName>
        <fullName evidence="2">Sialidase domain-containing protein</fullName>
    </recommendedName>
</protein>
<dbReference type="CDD" id="cd15482">
    <property type="entry name" value="Sialidase_non-viral"/>
    <property type="match status" value="1"/>
</dbReference>
<evidence type="ECO:0000313" key="3">
    <source>
        <dbReference type="EMBL" id="SPH20849.1"/>
    </source>
</evidence>
<keyword evidence="4" id="KW-1185">Reference proteome</keyword>
<organism evidence="3 4">
    <name type="scientific">Ascidiaceihabitans donghaensis</name>
    <dbReference type="NCBI Taxonomy" id="1510460"/>
    <lineage>
        <taxon>Bacteria</taxon>
        <taxon>Pseudomonadati</taxon>
        <taxon>Pseudomonadota</taxon>
        <taxon>Alphaproteobacteria</taxon>
        <taxon>Rhodobacterales</taxon>
        <taxon>Paracoccaceae</taxon>
        <taxon>Ascidiaceihabitans</taxon>
    </lineage>
</organism>
<dbReference type="Proteomes" id="UP000244880">
    <property type="component" value="Unassembled WGS sequence"/>
</dbReference>
<feature type="signal peptide" evidence="1">
    <location>
        <begin position="1"/>
        <end position="24"/>
    </location>
</feature>
<dbReference type="InterPro" id="IPR036278">
    <property type="entry name" value="Sialidase_sf"/>
</dbReference>
<keyword evidence="1" id="KW-0732">Signal</keyword>
<name>A0A2R8BCR3_9RHOB</name>
<dbReference type="EMBL" id="OMOR01000001">
    <property type="protein sequence ID" value="SPH20849.1"/>
    <property type="molecule type" value="Genomic_DNA"/>
</dbReference>
<dbReference type="Gene3D" id="2.120.10.10">
    <property type="match status" value="1"/>
</dbReference>
<dbReference type="PANTHER" id="PTHR43752">
    <property type="entry name" value="BNR/ASP-BOX REPEAT FAMILY PROTEIN"/>
    <property type="match status" value="1"/>
</dbReference>
<feature type="domain" description="Sialidase" evidence="2">
    <location>
        <begin position="69"/>
        <end position="343"/>
    </location>
</feature>
<dbReference type="Pfam" id="PF13088">
    <property type="entry name" value="BNR_2"/>
    <property type="match status" value="1"/>
</dbReference>
<feature type="chain" id="PRO_5015342070" description="Sialidase domain-containing protein" evidence="1">
    <location>
        <begin position="25"/>
        <end position="368"/>
    </location>
</feature>
<reference evidence="3 4" key="1">
    <citation type="submission" date="2018-03" db="EMBL/GenBank/DDBJ databases">
        <authorList>
            <person name="Keele B.F."/>
        </authorList>
    </citation>
    <scope>NUCLEOTIDE SEQUENCE [LARGE SCALE GENOMIC DNA]</scope>
    <source>
        <strain evidence="3 4">CECT 8599</strain>
    </source>
</reference>
<evidence type="ECO:0000259" key="2">
    <source>
        <dbReference type="Pfam" id="PF13088"/>
    </source>
</evidence>
<dbReference type="PANTHER" id="PTHR43752:SF2">
    <property type="entry name" value="BNR_ASP-BOX REPEAT FAMILY PROTEIN"/>
    <property type="match status" value="1"/>
</dbReference>
<dbReference type="InterPro" id="IPR011040">
    <property type="entry name" value="Sialidase"/>
</dbReference>